<comment type="caution">
    <text evidence="1">The sequence shown here is derived from an EMBL/GenBank/DDBJ whole genome shotgun (WGS) entry which is preliminary data.</text>
</comment>
<gene>
    <name evidence="1" type="ORF">M9H77_24770</name>
</gene>
<sequence length="352" mass="40755">MAKSKGRKDLSDREKWNKVFNAMVHMLRTQQTQLESLAKDRKLLEDRIKLQNERWVSDVNLFQDQIAQMKNEFTVQEMQSMVEAAKADLLIGLKKREALVYKHKFENADCELADFRDWFDYLSNKCSVQKDSSLPANDKKEEQHHRNSLESELRKLKSEKEKLTLDKEYEVSALLSEKKFVWNQYNKMEKDLKEQLSRKHAEIECANDKIQRLLASMEEMQSSSSKKDQMLLALENDVAKLKYEASQKDEEVSRLSKELEVLRKTRNNSSTPVLRQCTAASGSSRLKGRNSNMDGRTVTVKKEFNSSQGIEKGCRSSKRKAVEIIDLSSDTPRLFTSAFRVPKLKNSSPCVN</sequence>
<protein>
    <submittedName>
        <fullName evidence="1">Uncharacterized protein</fullName>
    </submittedName>
</protein>
<proteinExistence type="predicted"/>
<organism evidence="1 2">
    <name type="scientific">Catharanthus roseus</name>
    <name type="common">Madagascar periwinkle</name>
    <name type="synonym">Vinca rosea</name>
    <dbReference type="NCBI Taxonomy" id="4058"/>
    <lineage>
        <taxon>Eukaryota</taxon>
        <taxon>Viridiplantae</taxon>
        <taxon>Streptophyta</taxon>
        <taxon>Embryophyta</taxon>
        <taxon>Tracheophyta</taxon>
        <taxon>Spermatophyta</taxon>
        <taxon>Magnoliopsida</taxon>
        <taxon>eudicotyledons</taxon>
        <taxon>Gunneridae</taxon>
        <taxon>Pentapetalae</taxon>
        <taxon>asterids</taxon>
        <taxon>lamiids</taxon>
        <taxon>Gentianales</taxon>
        <taxon>Apocynaceae</taxon>
        <taxon>Rauvolfioideae</taxon>
        <taxon>Vinceae</taxon>
        <taxon>Catharanthinae</taxon>
        <taxon>Catharanthus</taxon>
    </lineage>
</organism>
<evidence type="ECO:0000313" key="1">
    <source>
        <dbReference type="EMBL" id="KAI5655977.1"/>
    </source>
</evidence>
<name>A0ACC0A509_CATRO</name>
<dbReference type="EMBL" id="CM044706">
    <property type="protein sequence ID" value="KAI5655977.1"/>
    <property type="molecule type" value="Genomic_DNA"/>
</dbReference>
<dbReference type="Proteomes" id="UP001060085">
    <property type="component" value="Linkage Group LG06"/>
</dbReference>
<evidence type="ECO:0000313" key="2">
    <source>
        <dbReference type="Proteomes" id="UP001060085"/>
    </source>
</evidence>
<accession>A0ACC0A509</accession>
<keyword evidence="2" id="KW-1185">Reference proteome</keyword>
<reference evidence="2" key="1">
    <citation type="journal article" date="2023" name="Nat. Plants">
        <title>Single-cell RNA sequencing provides a high-resolution roadmap for understanding the multicellular compartmentation of specialized metabolism.</title>
        <authorList>
            <person name="Sun S."/>
            <person name="Shen X."/>
            <person name="Li Y."/>
            <person name="Li Y."/>
            <person name="Wang S."/>
            <person name="Li R."/>
            <person name="Zhang H."/>
            <person name="Shen G."/>
            <person name="Guo B."/>
            <person name="Wei J."/>
            <person name="Xu J."/>
            <person name="St-Pierre B."/>
            <person name="Chen S."/>
            <person name="Sun C."/>
        </authorList>
    </citation>
    <scope>NUCLEOTIDE SEQUENCE [LARGE SCALE GENOMIC DNA]</scope>
</reference>